<sequence>MLGGLPQEQERGLGGWQAEAPVLAELFGLVSASLAAMAVVAGGLEVNQAAIAANLEASGLDAEIGESVAIVNALLASLRRS</sequence>
<protein>
    <submittedName>
        <fullName evidence="1">Uncharacterized protein</fullName>
    </submittedName>
</protein>
<gene>
    <name evidence="1" type="ORF">HUK83_05980</name>
</gene>
<dbReference type="Gene3D" id="1.20.200.10">
    <property type="entry name" value="Fumarase/aspartase (Central domain)"/>
    <property type="match status" value="1"/>
</dbReference>
<proteinExistence type="predicted"/>
<evidence type="ECO:0000313" key="1">
    <source>
        <dbReference type="EMBL" id="NVN29883.1"/>
    </source>
</evidence>
<comment type="caution">
    <text evidence="1">The sequence shown here is derived from an EMBL/GenBank/DDBJ whole genome shotgun (WGS) entry which is preliminary data.</text>
</comment>
<dbReference type="AlphaFoldDB" id="A0A850NJT5"/>
<dbReference type="Proteomes" id="UP000565205">
    <property type="component" value="Unassembled WGS sequence"/>
</dbReference>
<name>A0A850NJT5_9PROT</name>
<dbReference type="EMBL" id="JABXXQ010000078">
    <property type="protein sequence ID" value="NVN29883.1"/>
    <property type="molecule type" value="Genomic_DNA"/>
</dbReference>
<dbReference type="GO" id="GO:0003824">
    <property type="term" value="F:catalytic activity"/>
    <property type="evidence" value="ECO:0007669"/>
    <property type="project" value="InterPro"/>
</dbReference>
<organism evidence="1 2">
    <name type="scientific">Endobacter medicaginis</name>
    <dbReference type="NCBI Taxonomy" id="1181271"/>
    <lineage>
        <taxon>Bacteria</taxon>
        <taxon>Pseudomonadati</taxon>
        <taxon>Pseudomonadota</taxon>
        <taxon>Alphaproteobacteria</taxon>
        <taxon>Acetobacterales</taxon>
        <taxon>Acetobacteraceae</taxon>
        <taxon>Endobacter</taxon>
    </lineage>
</organism>
<evidence type="ECO:0000313" key="2">
    <source>
        <dbReference type="Proteomes" id="UP000565205"/>
    </source>
</evidence>
<accession>A0A850NJT5</accession>
<reference evidence="1 2" key="1">
    <citation type="submission" date="2020-06" db="EMBL/GenBank/DDBJ databases">
        <title>Description of novel acetic acid bacteria.</title>
        <authorList>
            <person name="Sombolestani A."/>
        </authorList>
    </citation>
    <scope>NUCLEOTIDE SEQUENCE [LARGE SCALE GENOMIC DNA]</scope>
    <source>
        <strain evidence="1 2">LMG 26838</strain>
    </source>
</reference>
<dbReference type="SUPFAM" id="SSF48557">
    <property type="entry name" value="L-aspartase-like"/>
    <property type="match status" value="1"/>
</dbReference>
<dbReference type="InterPro" id="IPR008948">
    <property type="entry name" value="L-Aspartase-like"/>
</dbReference>